<dbReference type="InterPro" id="IPR023631">
    <property type="entry name" value="Amidase_dom"/>
</dbReference>
<dbReference type="EMBL" id="JABFTS010000002">
    <property type="protein sequence ID" value="MCE8050745.1"/>
    <property type="molecule type" value="Genomic_DNA"/>
</dbReference>
<dbReference type="PANTHER" id="PTHR11895:SF176">
    <property type="entry name" value="AMIDASE AMID-RELATED"/>
    <property type="match status" value="1"/>
</dbReference>
<proteinExistence type="predicted"/>
<comment type="caution">
    <text evidence="3">The sequence shown here is derived from an EMBL/GenBank/DDBJ whole genome shotgun (WGS) entry which is preliminary data.</text>
</comment>
<dbReference type="Proteomes" id="UP001320154">
    <property type="component" value="Unassembled WGS sequence"/>
</dbReference>
<keyword evidence="4" id="KW-1185">Reference proteome</keyword>
<dbReference type="EMBL" id="JABFTQ010000001">
    <property type="protein sequence ID" value="MCE8045320.1"/>
    <property type="molecule type" value="Genomic_DNA"/>
</dbReference>
<accession>A0AAW4YRN3</accession>
<evidence type="ECO:0000313" key="3">
    <source>
        <dbReference type="EMBL" id="MCE8050745.1"/>
    </source>
</evidence>
<dbReference type="GO" id="GO:0003824">
    <property type="term" value="F:catalytic activity"/>
    <property type="evidence" value="ECO:0007669"/>
    <property type="project" value="InterPro"/>
</dbReference>
<feature type="domain" description="Amidase" evidence="1">
    <location>
        <begin position="31"/>
        <end position="448"/>
    </location>
</feature>
<name>A0AAW4YRN3_9GAMM</name>
<evidence type="ECO:0000259" key="1">
    <source>
        <dbReference type="Pfam" id="PF01425"/>
    </source>
</evidence>
<dbReference type="Gene3D" id="3.90.1300.10">
    <property type="entry name" value="Amidase signature (AS) domain"/>
    <property type="match status" value="1"/>
</dbReference>
<dbReference type="InterPro" id="IPR036928">
    <property type="entry name" value="AS_sf"/>
</dbReference>
<evidence type="ECO:0000313" key="5">
    <source>
        <dbReference type="Proteomes" id="UP001320178"/>
    </source>
</evidence>
<evidence type="ECO:0000313" key="2">
    <source>
        <dbReference type="EMBL" id="MCE8045320.1"/>
    </source>
</evidence>
<dbReference type="InterPro" id="IPR000120">
    <property type="entry name" value="Amidase"/>
</dbReference>
<gene>
    <name evidence="2" type="ORF">HOP60_01080</name>
    <name evidence="3" type="ORF">HOP61_05515</name>
</gene>
<organism evidence="3 5">
    <name type="scientific">Billgrantia desiderata</name>
    <dbReference type="NCBI Taxonomy" id="52021"/>
    <lineage>
        <taxon>Bacteria</taxon>
        <taxon>Pseudomonadati</taxon>
        <taxon>Pseudomonadota</taxon>
        <taxon>Gammaproteobacteria</taxon>
        <taxon>Oceanospirillales</taxon>
        <taxon>Halomonadaceae</taxon>
        <taxon>Billgrantia</taxon>
    </lineage>
</organism>
<protein>
    <submittedName>
        <fullName evidence="3">Amidase</fullName>
    </submittedName>
</protein>
<dbReference type="PANTHER" id="PTHR11895">
    <property type="entry name" value="TRANSAMIDASE"/>
    <property type="match status" value="1"/>
</dbReference>
<dbReference type="RefSeq" id="WP_234238850.1">
    <property type="nucleotide sequence ID" value="NZ_JABFTQ010000001.1"/>
</dbReference>
<dbReference type="AlphaFoldDB" id="A0AAW4YRN3"/>
<dbReference type="SUPFAM" id="SSF75304">
    <property type="entry name" value="Amidase signature (AS) enzymes"/>
    <property type="match status" value="1"/>
</dbReference>
<sequence length="471" mass="49067">MTTNSPLLQPLRQPLRQQAAALRDGTLSASELAEAACAAYASRGKHDNAYLTWQGEAALAFARATDALIAQGGDSGPLMGIPVSIKDIYAVPGLPTYAGSSRRLPASWERPGPIVKALLAQLPSLMGKTHTVEFAFGGLGTNAHWGAPRNPWDSQAHRTPGGSSSGAGVSLISGTAGLALGTDTAGSVRIPASMTGVAGLKTTAGRWSAQQIVPLSTTLDTPGLLARRVDDLAYAFDALDANLSPKPSRVAASPELADLTFGVPESFFWDDCSPGIAEAVQQAIRQLEAAGARVVTLELPNTDEAYELFQKGGLAAAELAAFLKAELPEMEDALDPNVAARIRAADDMPAWEYVRRRSVLDKLCAAAAERMGQVDAVLTPTVAITPPTLESLEPEGAYPKANMKALRNTVMANFMGLCGLTLPVGRDAAGMPVGLQVLAGPWQEARLLAIGQAIEAKLGTGPDILGEPPAP</sequence>
<evidence type="ECO:0000313" key="4">
    <source>
        <dbReference type="Proteomes" id="UP001320154"/>
    </source>
</evidence>
<dbReference type="Proteomes" id="UP001320178">
    <property type="component" value="Unassembled WGS sequence"/>
</dbReference>
<reference evidence="3" key="1">
    <citation type="submission" date="2020-05" db="EMBL/GenBank/DDBJ databases">
        <authorList>
            <person name="Wang L."/>
            <person name="Shao Z."/>
        </authorList>
    </citation>
    <scope>NUCLEOTIDE SEQUENCE</scope>
    <source>
        <strain evidence="2">MCCC 1A05748</strain>
        <strain evidence="3">MCCC 1A05776</strain>
    </source>
</reference>
<dbReference type="Pfam" id="PF01425">
    <property type="entry name" value="Amidase"/>
    <property type="match status" value="1"/>
</dbReference>
<reference evidence="3 4" key="2">
    <citation type="journal article" date="2021" name="Front. Microbiol.">
        <title>Aerobic Denitrification and Heterotrophic Sulfur Oxidation in the Genus Halomonas Revealed by Six Novel Species Characterizations and Genome-Based Analysis.</title>
        <authorList>
            <person name="Wang L."/>
            <person name="Shao Z."/>
        </authorList>
    </citation>
    <scope>NUCLEOTIDE SEQUENCE</scope>
    <source>
        <strain evidence="2 4">MCCC 1A05748</strain>
        <strain evidence="3">MCCC 1A05776</strain>
    </source>
</reference>